<dbReference type="InterPro" id="IPR045584">
    <property type="entry name" value="Pilin-like"/>
</dbReference>
<dbReference type="PROSITE" id="PS00409">
    <property type="entry name" value="PROKAR_NTER_METHYL"/>
    <property type="match status" value="1"/>
</dbReference>
<dbReference type="Gene3D" id="3.30.700.10">
    <property type="entry name" value="Glycoprotein, Type 4 Pilin"/>
    <property type="match status" value="1"/>
</dbReference>
<feature type="transmembrane region" description="Helical" evidence="3">
    <location>
        <begin position="20"/>
        <end position="41"/>
    </location>
</feature>
<feature type="region of interest" description="Disordered" evidence="2">
    <location>
        <begin position="150"/>
        <end position="172"/>
    </location>
</feature>
<gene>
    <name evidence="4" type="ORF">C4520_08535</name>
</gene>
<dbReference type="EMBL" id="QZKU01000060">
    <property type="protein sequence ID" value="RJP22235.1"/>
    <property type="molecule type" value="Genomic_DNA"/>
</dbReference>
<evidence type="ECO:0000313" key="4">
    <source>
        <dbReference type="EMBL" id="RJP22235.1"/>
    </source>
</evidence>
<dbReference type="SUPFAM" id="SSF54523">
    <property type="entry name" value="Pili subunits"/>
    <property type="match status" value="1"/>
</dbReference>
<keyword evidence="3" id="KW-0472">Membrane</keyword>
<feature type="compositionally biased region" description="Polar residues" evidence="2">
    <location>
        <begin position="150"/>
        <end position="169"/>
    </location>
</feature>
<evidence type="ECO:0000256" key="1">
    <source>
        <dbReference type="ARBA" id="ARBA00022481"/>
    </source>
</evidence>
<dbReference type="GO" id="GO:0015628">
    <property type="term" value="P:protein secretion by the type II secretion system"/>
    <property type="evidence" value="ECO:0007669"/>
    <property type="project" value="InterPro"/>
</dbReference>
<dbReference type="NCBIfam" id="TIGR02532">
    <property type="entry name" value="IV_pilin_GFxxxE"/>
    <property type="match status" value="1"/>
</dbReference>
<evidence type="ECO:0000256" key="3">
    <source>
        <dbReference type="SAM" id="Phobius"/>
    </source>
</evidence>
<evidence type="ECO:0000256" key="2">
    <source>
        <dbReference type="SAM" id="MobiDB-lite"/>
    </source>
</evidence>
<dbReference type="Pfam" id="PF07963">
    <property type="entry name" value="N_methyl"/>
    <property type="match status" value="1"/>
</dbReference>
<dbReference type="PANTHER" id="PTHR30093">
    <property type="entry name" value="GENERAL SECRETION PATHWAY PROTEIN G"/>
    <property type="match status" value="1"/>
</dbReference>
<proteinExistence type="predicted"/>
<dbReference type="PRINTS" id="PR00813">
    <property type="entry name" value="BCTERIALGSPG"/>
</dbReference>
<accession>A0A3A4NUJ8</accession>
<keyword evidence="3" id="KW-1133">Transmembrane helix</keyword>
<reference evidence="4 5" key="1">
    <citation type="journal article" date="2017" name="ISME J.">
        <title>Energy and carbon metabolisms in a deep terrestrial subsurface fluid microbial community.</title>
        <authorList>
            <person name="Momper L."/>
            <person name="Jungbluth S.P."/>
            <person name="Lee M.D."/>
            <person name="Amend J.P."/>
        </authorList>
    </citation>
    <scope>NUCLEOTIDE SEQUENCE [LARGE SCALE GENOMIC DNA]</scope>
    <source>
        <strain evidence="4">SURF_5</strain>
    </source>
</reference>
<sequence>MNCRGGNRRNAVNSVTGFTLLELLAVIAIIGILAGLALPAISRVRERSKIGAAKAQLAHIETAISQFYADHGTFPAMGNDWLDGTFYPSEDIGTDRIGPFMWDNTLKDWVVNPAYQGPDRDGSEGNYQLDPGEDIGLDLVANDPYDSSPNIPSYFSDNDGSTTDPSIGENNGKLDGSYYDRLGMFTKEDTSGLFDIFGPRGLQYHYYAAQVTGQTMHGMPEFTAYTGLADYKTNHPTHYNRWVIYSVGPDGIDHGLHNYFLTMQSGEDVGSDGYASDPSDADTDFILFEPSANENNETDDALSGTPVTFRETQWTISFAGGSYERGLNPAGTSELDTADGQPVFSYDVRQERRSQRHIYATPDGDAAAFGVIMRYGP</sequence>
<protein>
    <submittedName>
        <fullName evidence="4">Type II secretion system protein</fullName>
    </submittedName>
</protein>
<dbReference type="Proteomes" id="UP000265882">
    <property type="component" value="Unassembled WGS sequence"/>
</dbReference>
<feature type="region of interest" description="Disordered" evidence="2">
    <location>
        <begin position="113"/>
        <end position="133"/>
    </location>
</feature>
<dbReference type="InterPro" id="IPR000983">
    <property type="entry name" value="Bac_GSPG_pilin"/>
</dbReference>
<name>A0A3A4NUJ8_ABYX5</name>
<organism evidence="4 5">
    <name type="scientific">Abyssobacteria bacterium (strain SURF_5)</name>
    <dbReference type="NCBI Taxonomy" id="2093360"/>
    <lineage>
        <taxon>Bacteria</taxon>
        <taxon>Pseudomonadati</taxon>
        <taxon>Candidatus Hydrogenedentota</taxon>
        <taxon>Candidatus Abyssobacteria</taxon>
    </lineage>
</organism>
<keyword evidence="1" id="KW-0488">Methylation</keyword>
<comment type="caution">
    <text evidence="4">The sequence shown here is derived from an EMBL/GenBank/DDBJ whole genome shotgun (WGS) entry which is preliminary data.</text>
</comment>
<evidence type="ECO:0000313" key="5">
    <source>
        <dbReference type="Proteomes" id="UP000265882"/>
    </source>
</evidence>
<dbReference type="InterPro" id="IPR012902">
    <property type="entry name" value="N_methyl_site"/>
</dbReference>
<dbReference type="AlphaFoldDB" id="A0A3A4NUJ8"/>
<dbReference type="GO" id="GO:0015627">
    <property type="term" value="C:type II protein secretion system complex"/>
    <property type="evidence" value="ECO:0007669"/>
    <property type="project" value="InterPro"/>
</dbReference>
<keyword evidence="3" id="KW-0812">Transmembrane</keyword>